<dbReference type="InterPro" id="IPR045055">
    <property type="entry name" value="DNA2/NAM7-like"/>
</dbReference>
<dbReference type="InterPro" id="IPR027417">
    <property type="entry name" value="P-loop_NTPase"/>
</dbReference>
<evidence type="ECO:0000313" key="3">
    <source>
        <dbReference type="EMBL" id="CAE7772867.1"/>
    </source>
</evidence>
<dbReference type="CDD" id="cd18808">
    <property type="entry name" value="SF1_C_Upf1"/>
    <property type="match status" value="1"/>
</dbReference>
<sequence>RGLQRPFSMVQGPPGTGKTSFLVQFIVAALSVRDRRAKPDYGRILDTDVPPHLITRVYSRTIERSYGYYARTEYAFEIQPHLEEHALHWKVHGTSQLRMAPPARNQQKDYDKAYEDAEVWVLQKSRIVITTCANAYLHSALMKGDPPKIIRPVKFDTIVVDEAAQAPEPDVVLPSTCAQTRVVVVGDHKQLGPVVPERNLCAPYVSILKMPFLERMLKNPRRWEASTMLNMQYRMHPSIRSFPSSQFYDSKLEDRVVIPHRPQLNRIWPEAREHRRFIDCQTPQSMGLSPELTTCDAALTENKTSLKNVGEAKVAVALCSLLLGQGGCSAKDIAIITPYRAQQHEIRGRLQRDIGAGSACK</sequence>
<feature type="domain" description="DNA2/NAM7 helicase helicase" evidence="1">
    <location>
        <begin position="103"/>
        <end position="195"/>
    </location>
</feature>
<feature type="domain" description="DNA2/NAM7 helicase-like C-terminal" evidence="2">
    <location>
        <begin position="212"/>
        <end position="353"/>
    </location>
</feature>
<protein>
    <submittedName>
        <fullName evidence="3">Upf1 protein</fullName>
    </submittedName>
</protein>
<accession>A0A812YB88</accession>
<evidence type="ECO:0000313" key="4">
    <source>
        <dbReference type="Proteomes" id="UP000649617"/>
    </source>
</evidence>
<keyword evidence="4" id="KW-1185">Reference proteome</keyword>
<dbReference type="InterPro" id="IPR041677">
    <property type="entry name" value="DNA2/NAM7_AAA_11"/>
</dbReference>
<dbReference type="AlphaFoldDB" id="A0A812YB88"/>
<dbReference type="OrthoDB" id="445436at2759"/>
<evidence type="ECO:0000259" key="1">
    <source>
        <dbReference type="Pfam" id="PF13086"/>
    </source>
</evidence>
<dbReference type="InterPro" id="IPR047187">
    <property type="entry name" value="SF1_C_Upf1"/>
</dbReference>
<feature type="non-terminal residue" evidence="3">
    <location>
        <position position="1"/>
    </location>
</feature>
<reference evidence="3" key="1">
    <citation type="submission" date="2021-02" db="EMBL/GenBank/DDBJ databases">
        <authorList>
            <person name="Dougan E. K."/>
            <person name="Rhodes N."/>
            <person name="Thang M."/>
            <person name="Chan C."/>
        </authorList>
    </citation>
    <scope>NUCLEOTIDE SEQUENCE</scope>
</reference>
<dbReference type="GO" id="GO:0004386">
    <property type="term" value="F:helicase activity"/>
    <property type="evidence" value="ECO:0007669"/>
    <property type="project" value="InterPro"/>
</dbReference>
<dbReference type="PANTHER" id="PTHR10887">
    <property type="entry name" value="DNA2/NAM7 HELICASE FAMILY"/>
    <property type="match status" value="1"/>
</dbReference>
<dbReference type="Gene3D" id="3.40.50.300">
    <property type="entry name" value="P-loop containing nucleotide triphosphate hydrolases"/>
    <property type="match status" value="3"/>
</dbReference>
<gene>
    <name evidence="3" type="primary">upf1</name>
    <name evidence="3" type="ORF">SPIL2461_LOCUS22799</name>
</gene>
<dbReference type="Pfam" id="PF13086">
    <property type="entry name" value="AAA_11"/>
    <property type="match status" value="1"/>
</dbReference>
<proteinExistence type="predicted"/>
<dbReference type="EMBL" id="CAJNIZ010047660">
    <property type="protein sequence ID" value="CAE7772867.1"/>
    <property type="molecule type" value="Genomic_DNA"/>
</dbReference>
<dbReference type="Proteomes" id="UP000649617">
    <property type="component" value="Unassembled WGS sequence"/>
</dbReference>
<dbReference type="InterPro" id="IPR041679">
    <property type="entry name" value="DNA2/NAM7-like_C"/>
</dbReference>
<dbReference type="PANTHER" id="PTHR10887:SF495">
    <property type="entry name" value="HELICASE SENATAXIN ISOFORM X1-RELATED"/>
    <property type="match status" value="1"/>
</dbReference>
<comment type="caution">
    <text evidence="3">The sequence shown here is derived from an EMBL/GenBank/DDBJ whole genome shotgun (WGS) entry which is preliminary data.</text>
</comment>
<name>A0A812YB88_SYMPI</name>
<evidence type="ECO:0000259" key="2">
    <source>
        <dbReference type="Pfam" id="PF13087"/>
    </source>
</evidence>
<dbReference type="SUPFAM" id="SSF52540">
    <property type="entry name" value="P-loop containing nucleoside triphosphate hydrolases"/>
    <property type="match status" value="1"/>
</dbReference>
<dbReference type="Pfam" id="PF13087">
    <property type="entry name" value="AAA_12"/>
    <property type="match status" value="1"/>
</dbReference>
<organism evidence="3 4">
    <name type="scientific">Symbiodinium pilosum</name>
    <name type="common">Dinoflagellate</name>
    <dbReference type="NCBI Taxonomy" id="2952"/>
    <lineage>
        <taxon>Eukaryota</taxon>
        <taxon>Sar</taxon>
        <taxon>Alveolata</taxon>
        <taxon>Dinophyceae</taxon>
        <taxon>Suessiales</taxon>
        <taxon>Symbiodiniaceae</taxon>
        <taxon>Symbiodinium</taxon>
    </lineage>
</organism>